<gene>
    <name evidence="1" type="ORF">ACHHYP_20673</name>
</gene>
<comment type="caution">
    <text evidence="1">The sequence shown here is derived from an EMBL/GenBank/DDBJ whole genome shotgun (WGS) entry which is preliminary data.</text>
</comment>
<dbReference type="AlphaFoldDB" id="A0A1V9YFB7"/>
<accession>A0A1V9YFB7</accession>
<organism evidence="1 2">
    <name type="scientific">Achlya hypogyna</name>
    <name type="common">Oomycete</name>
    <name type="synonym">Protoachlya hypogyna</name>
    <dbReference type="NCBI Taxonomy" id="1202772"/>
    <lineage>
        <taxon>Eukaryota</taxon>
        <taxon>Sar</taxon>
        <taxon>Stramenopiles</taxon>
        <taxon>Oomycota</taxon>
        <taxon>Saprolegniomycetes</taxon>
        <taxon>Saprolegniales</taxon>
        <taxon>Achlyaceae</taxon>
        <taxon>Achlya</taxon>
    </lineage>
</organism>
<keyword evidence="2" id="KW-1185">Reference proteome</keyword>
<dbReference type="EMBL" id="JNBR01001869">
    <property type="protein sequence ID" value="OQR84396.1"/>
    <property type="molecule type" value="Genomic_DNA"/>
</dbReference>
<dbReference type="Proteomes" id="UP000243579">
    <property type="component" value="Unassembled WGS sequence"/>
</dbReference>
<sequence>MTSEQETRKWELFETMTDTELATFRSSLPAHSIRRTNTGLRCTIAHQEMPPHTMTRRYVDCRSTLCNANLEAPPCKVQYAFNTCNTTGIVNVWRQGEHIYNHDEHQGRPPQLMTPLAYQAVIDMVQQDPQRPPADIMRAIEDRRHHTEWAK</sequence>
<proteinExistence type="predicted"/>
<name>A0A1V9YFB7_ACHHY</name>
<evidence type="ECO:0000313" key="2">
    <source>
        <dbReference type="Proteomes" id="UP000243579"/>
    </source>
</evidence>
<reference evidence="1 2" key="1">
    <citation type="journal article" date="2014" name="Genome Biol. Evol.">
        <title>The secreted proteins of Achlya hypogyna and Thraustotheca clavata identify the ancestral oomycete secretome and reveal gene acquisitions by horizontal gene transfer.</title>
        <authorList>
            <person name="Misner I."/>
            <person name="Blouin N."/>
            <person name="Leonard G."/>
            <person name="Richards T.A."/>
            <person name="Lane C.E."/>
        </authorList>
    </citation>
    <scope>NUCLEOTIDE SEQUENCE [LARGE SCALE GENOMIC DNA]</scope>
    <source>
        <strain evidence="1 2">ATCC 48635</strain>
    </source>
</reference>
<evidence type="ECO:0000313" key="1">
    <source>
        <dbReference type="EMBL" id="OQR84396.1"/>
    </source>
</evidence>
<protein>
    <submittedName>
        <fullName evidence="1">Uncharacterized protein</fullName>
    </submittedName>
</protein>